<name>A0A291N3R7_SPHYA</name>
<feature type="domain" description="Methyltransferase type 12" evidence="1">
    <location>
        <begin position="100"/>
        <end position="201"/>
    </location>
</feature>
<dbReference type="InterPro" id="IPR029063">
    <property type="entry name" value="SAM-dependent_MTases_sf"/>
</dbReference>
<dbReference type="Pfam" id="PF08242">
    <property type="entry name" value="Methyltransf_12"/>
    <property type="match status" value="1"/>
</dbReference>
<keyword evidence="2" id="KW-0489">Methyltransferase</keyword>
<dbReference type="CDD" id="cd02440">
    <property type="entry name" value="AdoMet_MTases"/>
    <property type="match status" value="1"/>
</dbReference>
<dbReference type="GO" id="GO:0008168">
    <property type="term" value="F:methyltransferase activity"/>
    <property type="evidence" value="ECO:0007669"/>
    <property type="project" value="UniProtKB-KW"/>
</dbReference>
<evidence type="ECO:0000313" key="3">
    <source>
        <dbReference type="Proteomes" id="UP000219422"/>
    </source>
</evidence>
<reference evidence="2 3" key="1">
    <citation type="submission" date="2017-10" db="EMBL/GenBank/DDBJ databases">
        <title>Sphingobium yanoikuyae S72.</title>
        <authorList>
            <person name="Sanchez E."/>
            <person name="Bustos P."/>
            <person name="Mendoza P."/>
            <person name="Guo X."/>
            <person name="Mendoza A."/>
        </authorList>
    </citation>
    <scope>NUCLEOTIDE SEQUENCE [LARGE SCALE GENOMIC DNA]</scope>
    <source>
        <strain evidence="2 3">S72</strain>
    </source>
</reference>
<evidence type="ECO:0000313" key="2">
    <source>
        <dbReference type="EMBL" id="ATI81901.1"/>
    </source>
</evidence>
<evidence type="ECO:0000259" key="1">
    <source>
        <dbReference type="Pfam" id="PF08242"/>
    </source>
</evidence>
<keyword evidence="2" id="KW-0808">Transferase</keyword>
<sequence>MSEIDFVKRDFCGGNRNFKCVGRILERRISRGADMADVQNAASYPTSVASGGTSDLKARLIAAAEFLKSPNTVGSSFPASHWLIDRMLHGVDWSQVTTMLEYGPGTGAFTSAILAHLRPHARLIAIDTSPSFTDHLASAIPDRRLHVITGSATDAQQYMADLGLSQADCIISGLPFSTLEPAIATQIIDRSVQLLSPDGLFMAYQMRKAVRPLLEQRFSSVHAAYEWRNIPPCHLFWASKPNK</sequence>
<protein>
    <submittedName>
        <fullName evidence="2">Methyltransferase</fullName>
    </submittedName>
</protein>
<accession>A0A291N3R7</accession>
<dbReference type="GO" id="GO:0032259">
    <property type="term" value="P:methylation"/>
    <property type="evidence" value="ECO:0007669"/>
    <property type="project" value="UniProtKB-KW"/>
</dbReference>
<dbReference type="InterPro" id="IPR013217">
    <property type="entry name" value="Methyltransf_12"/>
</dbReference>
<dbReference type="SUPFAM" id="SSF53335">
    <property type="entry name" value="S-adenosyl-L-methionine-dependent methyltransferases"/>
    <property type="match status" value="1"/>
</dbReference>
<dbReference type="Proteomes" id="UP000219422">
    <property type="component" value="Chromosome"/>
</dbReference>
<dbReference type="KEGG" id="sya:A6768_19115"/>
<gene>
    <name evidence="2" type="ORF">A6768_19115</name>
</gene>
<proteinExistence type="predicted"/>
<dbReference type="EMBL" id="CP023741">
    <property type="protein sequence ID" value="ATI81901.1"/>
    <property type="molecule type" value="Genomic_DNA"/>
</dbReference>
<dbReference type="Gene3D" id="3.40.50.150">
    <property type="entry name" value="Vaccinia Virus protein VP39"/>
    <property type="match status" value="1"/>
</dbReference>
<organism evidence="2 3">
    <name type="scientific">Sphingobium yanoikuyae</name>
    <name type="common">Sphingomonas yanoikuyae</name>
    <dbReference type="NCBI Taxonomy" id="13690"/>
    <lineage>
        <taxon>Bacteria</taxon>
        <taxon>Pseudomonadati</taxon>
        <taxon>Pseudomonadota</taxon>
        <taxon>Alphaproteobacteria</taxon>
        <taxon>Sphingomonadales</taxon>
        <taxon>Sphingomonadaceae</taxon>
        <taxon>Sphingobium</taxon>
    </lineage>
</organism>
<dbReference type="AlphaFoldDB" id="A0A291N3R7"/>